<dbReference type="Pfam" id="PF00069">
    <property type="entry name" value="Pkinase"/>
    <property type="match status" value="1"/>
</dbReference>
<keyword evidence="5 11" id="KW-0418">Kinase</keyword>
<dbReference type="Gene3D" id="1.10.510.10">
    <property type="entry name" value="Transferase(Phosphotransferase) domain 1"/>
    <property type="match status" value="1"/>
</dbReference>
<reference evidence="12" key="1">
    <citation type="journal article" date="2016" name="Genome Announc.">
        <title>Draft genome sequences of fungus Aspergillus calidoustus.</title>
        <authorList>
            <person name="Horn F."/>
            <person name="Linde J."/>
            <person name="Mattern D.J."/>
            <person name="Walther G."/>
            <person name="Guthke R."/>
            <person name="Scherlach K."/>
            <person name="Martin K."/>
            <person name="Brakhage A.A."/>
            <person name="Petzke L."/>
            <person name="Valiante V."/>
        </authorList>
    </citation>
    <scope>NUCLEOTIDE SEQUENCE [LARGE SCALE GENOMIC DNA]</scope>
    <source>
        <strain evidence="12">SF006504</strain>
    </source>
</reference>
<keyword evidence="4 9" id="KW-0547">Nucleotide-binding</keyword>
<dbReference type="GO" id="GO:0005737">
    <property type="term" value="C:cytoplasm"/>
    <property type="evidence" value="ECO:0007669"/>
    <property type="project" value="TreeGrafter"/>
</dbReference>
<evidence type="ECO:0000256" key="4">
    <source>
        <dbReference type="ARBA" id="ARBA00022741"/>
    </source>
</evidence>
<evidence type="ECO:0000256" key="5">
    <source>
        <dbReference type="ARBA" id="ARBA00022777"/>
    </source>
</evidence>
<dbReference type="GO" id="GO:0005634">
    <property type="term" value="C:nucleus"/>
    <property type="evidence" value="ECO:0007669"/>
    <property type="project" value="TreeGrafter"/>
</dbReference>
<keyword evidence="12" id="KW-1185">Reference proteome</keyword>
<evidence type="ECO:0000256" key="2">
    <source>
        <dbReference type="ARBA" id="ARBA00022527"/>
    </source>
</evidence>
<dbReference type="OrthoDB" id="5979581at2759"/>
<feature type="domain" description="Protein kinase" evidence="10">
    <location>
        <begin position="93"/>
        <end position="433"/>
    </location>
</feature>
<evidence type="ECO:0000256" key="9">
    <source>
        <dbReference type="PROSITE-ProRule" id="PRU10141"/>
    </source>
</evidence>
<keyword evidence="2" id="KW-0723">Serine/threonine-protein kinase</keyword>
<evidence type="ECO:0000313" key="12">
    <source>
        <dbReference type="Proteomes" id="UP000054771"/>
    </source>
</evidence>
<gene>
    <name evidence="11" type="ORF">ASPCAL00237</name>
</gene>
<dbReference type="SMART" id="SM00220">
    <property type="entry name" value="S_TKc"/>
    <property type="match status" value="1"/>
</dbReference>
<keyword evidence="3" id="KW-0808">Transferase</keyword>
<evidence type="ECO:0000259" key="10">
    <source>
        <dbReference type="PROSITE" id="PS50011"/>
    </source>
</evidence>
<comment type="catalytic activity">
    <reaction evidence="8">
        <text>L-seryl-[protein] + ATP = O-phospho-L-seryl-[protein] + ADP + H(+)</text>
        <dbReference type="Rhea" id="RHEA:17989"/>
        <dbReference type="Rhea" id="RHEA-COMP:9863"/>
        <dbReference type="Rhea" id="RHEA-COMP:11604"/>
        <dbReference type="ChEBI" id="CHEBI:15378"/>
        <dbReference type="ChEBI" id="CHEBI:29999"/>
        <dbReference type="ChEBI" id="CHEBI:30616"/>
        <dbReference type="ChEBI" id="CHEBI:83421"/>
        <dbReference type="ChEBI" id="CHEBI:456216"/>
        <dbReference type="EC" id="2.7.11.1"/>
    </reaction>
</comment>
<evidence type="ECO:0000313" key="11">
    <source>
        <dbReference type="EMBL" id="CEL00639.1"/>
    </source>
</evidence>
<evidence type="ECO:0000256" key="3">
    <source>
        <dbReference type="ARBA" id="ARBA00022679"/>
    </source>
</evidence>
<dbReference type="InterPro" id="IPR051334">
    <property type="entry name" value="SRPK"/>
</dbReference>
<dbReference type="GO" id="GO:0004674">
    <property type="term" value="F:protein serine/threonine kinase activity"/>
    <property type="evidence" value="ECO:0007669"/>
    <property type="project" value="UniProtKB-KW"/>
</dbReference>
<dbReference type="STRING" id="454130.A0A0U5FU77"/>
<sequence length="438" mass="49541">MFASDDYGNLARTSFCISNTAKHASYQGKDTSGDNSAFQSEDVLAMGEHHIVVEVVLNPATGNDQRVEEEELPDYRAERFYPVRLGEVFHNRYQIVAKLGFGSSSTTWLARDLIARQYVALKVYVHTSSVHREIPFYHHIASRIADSSHRGRNNTRRLLDSFEVNGPHGKHIILVFEAAQMSLRDMRVVFRRDGFDEDFVKGAIIELLQASDFLHSEREVGHTDIHPGNMLLGIYDNNLLKNLEEKESTSPVPRKPVSSSRTIYLSRFMRPKEGPMLLSDFGEARIGPGPHGGDIMPLEYRAPETLLYVGWSYPVDIWSVGLTAWDLLEPKRLFTARDEDGDLYDAAHFAQLIAALGPPPPKFLAKNPSRKADFWDAQGNWLGLAPIPEGRTMEALETRLEDNSGFLRFIRRALTWMPETRATAKELLQDTWLTGKKA</sequence>
<dbReference type="InterPro" id="IPR017441">
    <property type="entry name" value="Protein_kinase_ATP_BS"/>
</dbReference>
<dbReference type="PANTHER" id="PTHR47634:SF9">
    <property type="entry name" value="PROTEIN KINASE DOMAIN-CONTAINING PROTEIN-RELATED"/>
    <property type="match status" value="1"/>
</dbReference>
<name>A0A0U5FU77_ASPCI</name>
<dbReference type="PROSITE" id="PS50011">
    <property type="entry name" value="PROTEIN_KINASE_DOM"/>
    <property type="match status" value="1"/>
</dbReference>
<evidence type="ECO:0000256" key="7">
    <source>
        <dbReference type="ARBA" id="ARBA00047899"/>
    </source>
</evidence>
<evidence type="ECO:0000256" key="1">
    <source>
        <dbReference type="ARBA" id="ARBA00012513"/>
    </source>
</evidence>
<dbReference type="Gene3D" id="3.30.200.20">
    <property type="entry name" value="Phosphorylase Kinase, domain 1"/>
    <property type="match status" value="1"/>
</dbReference>
<protein>
    <recommendedName>
        <fullName evidence="1">non-specific serine/threonine protein kinase</fullName>
        <ecNumber evidence="1">2.7.11.1</ecNumber>
    </recommendedName>
</protein>
<keyword evidence="6 9" id="KW-0067">ATP-binding</keyword>
<proteinExistence type="predicted"/>
<accession>A0A0U5FU77</accession>
<evidence type="ECO:0000256" key="8">
    <source>
        <dbReference type="ARBA" id="ARBA00048679"/>
    </source>
</evidence>
<dbReference type="OMA" id="HTSLVHR"/>
<dbReference type="SUPFAM" id="SSF56112">
    <property type="entry name" value="Protein kinase-like (PK-like)"/>
    <property type="match status" value="1"/>
</dbReference>
<dbReference type="GO" id="GO:0050684">
    <property type="term" value="P:regulation of mRNA processing"/>
    <property type="evidence" value="ECO:0007669"/>
    <property type="project" value="TreeGrafter"/>
</dbReference>
<dbReference type="PANTHER" id="PTHR47634">
    <property type="entry name" value="PROTEIN KINASE DOMAIN-CONTAINING PROTEIN-RELATED"/>
    <property type="match status" value="1"/>
</dbReference>
<dbReference type="EMBL" id="CDMC01000001">
    <property type="protein sequence ID" value="CEL00639.1"/>
    <property type="molecule type" value="Genomic_DNA"/>
</dbReference>
<dbReference type="AlphaFoldDB" id="A0A0U5FU77"/>
<dbReference type="EC" id="2.7.11.1" evidence="1"/>
<dbReference type="InterPro" id="IPR011009">
    <property type="entry name" value="Kinase-like_dom_sf"/>
</dbReference>
<comment type="catalytic activity">
    <reaction evidence="7">
        <text>L-threonyl-[protein] + ATP = O-phospho-L-threonyl-[protein] + ADP + H(+)</text>
        <dbReference type="Rhea" id="RHEA:46608"/>
        <dbReference type="Rhea" id="RHEA-COMP:11060"/>
        <dbReference type="Rhea" id="RHEA-COMP:11605"/>
        <dbReference type="ChEBI" id="CHEBI:15378"/>
        <dbReference type="ChEBI" id="CHEBI:30013"/>
        <dbReference type="ChEBI" id="CHEBI:30616"/>
        <dbReference type="ChEBI" id="CHEBI:61977"/>
        <dbReference type="ChEBI" id="CHEBI:456216"/>
        <dbReference type="EC" id="2.7.11.1"/>
    </reaction>
</comment>
<dbReference type="InterPro" id="IPR000719">
    <property type="entry name" value="Prot_kinase_dom"/>
</dbReference>
<evidence type="ECO:0000256" key="6">
    <source>
        <dbReference type="ARBA" id="ARBA00022840"/>
    </source>
</evidence>
<dbReference type="GO" id="GO:0000245">
    <property type="term" value="P:spliceosomal complex assembly"/>
    <property type="evidence" value="ECO:0007669"/>
    <property type="project" value="TreeGrafter"/>
</dbReference>
<dbReference type="Proteomes" id="UP000054771">
    <property type="component" value="Unassembled WGS sequence"/>
</dbReference>
<dbReference type="GO" id="GO:0005524">
    <property type="term" value="F:ATP binding"/>
    <property type="evidence" value="ECO:0007669"/>
    <property type="project" value="UniProtKB-UniRule"/>
</dbReference>
<feature type="binding site" evidence="9">
    <location>
        <position position="122"/>
    </location>
    <ligand>
        <name>ATP</name>
        <dbReference type="ChEBI" id="CHEBI:30616"/>
    </ligand>
</feature>
<dbReference type="PROSITE" id="PS00107">
    <property type="entry name" value="PROTEIN_KINASE_ATP"/>
    <property type="match status" value="1"/>
</dbReference>
<organism evidence="11 12">
    <name type="scientific">Aspergillus calidoustus</name>
    <dbReference type="NCBI Taxonomy" id="454130"/>
    <lineage>
        <taxon>Eukaryota</taxon>
        <taxon>Fungi</taxon>
        <taxon>Dikarya</taxon>
        <taxon>Ascomycota</taxon>
        <taxon>Pezizomycotina</taxon>
        <taxon>Eurotiomycetes</taxon>
        <taxon>Eurotiomycetidae</taxon>
        <taxon>Eurotiales</taxon>
        <taxon>Aspergillaceae</taxon>
        <taxon>Aspergillus</taxon>
        <taxon>Aspergillus subgen. Nidulantes</taxon>
    </lineage>
</organism>